<dbReference type="Proteomes" id="UP000012527">
    <property type="component" value="Unassembled WGS sequence"/>
</dbReference>
<evidence type="ECO:0000256" key="2">
    <source>
        <dbReference type="ARBA" id="ARBA00022448"/>
    </source>
</evidence>
<keyword evidence="2" id="KW-0813">Transport</keyword>
<feature type="domain" description="ABC transporter" evidence="5">
    <location>
        <begin position="48"/>
        <end position="286"/>
    </location>
</feature>
<dbReference type="Gene3D" id="3.40.50.300">
    <property type="entry name" value="P-loop containing nucleotide triphosphate hydrolases"/>
    <property type="match status" value="1"/>
</dbReference>
<dbReference type="GO" id="GO:0015424">
    <property type="term" value="F:ABC-type amino acid transporter activity"/>
    <property type="evidence" value="ECO:0007669"/>
    <property type="project" value="InterPro"/>
</dbReference>
<dbReference type="AlphaFoldDB" id="N2BL24"/>
<dbReference type="GO" id="GO:0016887">
    <property type="term" value="F:ATP hydrolysis activity"/>
    <property type="evidence" value="ECO:0007669"/>
    <property type="project" value="InterPro"/>
</dbReference>
<evidence type="ECO:0000256" key="4">
    <source>
        <dbReference type="ARBA" id="ARBA00022840"/>
    </source>
</evidence>
<keyword evidence="3" id="KW-0547">Nucleotide-binding</keyword>
<evidence type="ECO:0000259" key="5">
    <source>
        <dbReference type="PROSITE" id="PS50893"/>
    </source>
</evidence>
<dbReference type="SUPFAM" id="SSF52540">
    <property type="entry name" value="P-loop containing nucleoside triphosphate hydrolases"/>
    <property type="match status" value="1"/>
</dbReference>
<dbReference type="SMART" id="SM00382">
    <property type="entry name" value="AAA"/>
    <property type="match status" value="1"/>
</dbReference>
<dbReference type="EMBL" id="AQFW01000012">
    <property type="protein sequence ID" value="EMZ39160.1"/>
    <property type="molecule type" value="Genomic_DNA"/>
</dbReference>
<dbReference type="HOGENOM" id="CLU_000604_1_22_7"/>
<proteinExistence type="inferred from homology"/>
<dbReference type="PANTHER" id="PTHR43166">
    <property type="entry name" value="AMINO ACID IMPORT ATP-BINDING PROTEIN"/>
    <property type="match status" value="1"/>
</dbReference>
<dbReference type="InterPro" id="IPR027417">
    <property type="entry name" value="P-loop_NTPase"/>
</dbReference>
<evidence type="ECO:0000313" key="6">
    <source>
        <dbReference type="EMBL" id="EMZ39160.1"/>
    </source>
</evidence>
<name>N2BL24_9HELI</name>
<dbReference type="InterPro" id="IPR050086">
    <property type="entry name" value="MetN_ABC_transporter-like"/>
</dbReference>
<protein>
    <recommendedName>
        <fullName evidence="5">ABC transporter domain-containing protein</fullName>
    </recommendedName>
</protein>
<dbReference type="GO" id="GO:0005524">
    <property type="term" value="F:ATP binding"/>
    <property type="evidence" value="ECO:0007669"/>
    <property type="project" value="UniProtKB-KW"/>
</dbReference>
<dbReference type="PROSITE" id="PS50893">
    <property type="entry name" value="ABC_TRANSPORTER_2"/>
    <property type="match status" value="1"/>
</dbReference>
<dbReference type="CDD" id="cd03262">
    <property type="entry name" value="ABC_HisP_GlnQ"/>
    <property type="match status" value="1"/>
</dbReference>
<dbReference type="Pfam" id="PF00005">
    <property type="entry name" value="ABC_tran"/>
    <property type="match status" value="1"/>
</dbReference>
<dbReference type="InterPro" id="IPR003593">
    <property type="entry name" value="AAA+_ATPase"/>
</dbReference>
<keyword evidence="4" id="KW-0067">ATP-binding</keyword>
<dbReference type="InterPro" id="IPR030679">
    <property type="entry name" value="ABC_ATPase_HisP-typ"/>
</dbReference>
<dbReference type="InterPro" id="IPR017871">
    <property type="entry name" value="ABC_transporter-like_CS"/>
</dbReference>
<evidence type="ECO:0000256" key="1">
    <source>
        <dbReference type="ARBA" id="ARBA00005417"/>
    </source>
</evidence>
<comment type="similarity">
    <text evidence="1">Belongs to the ABC transporter superfamily.</text>
</comment>
<dbReference type="InterPro" id="IPR003439">
    <property type="entry name" value="ABC_transporter-like_ATP-bd"/>
</dbReference>
<accession>N2BL24</accession>
<organism evidence="6 7">
    <name type="scientific">Helicobacter bilis WiWa</name>
    <dbReference type="NCBI Taxonomy" id="1235804"/>
    <lineage>
        <taxon>Bacteria</taxon>
        <taxon>Pseudomonadati</taxon>
        <taxon>Campylobacterota</taxon>
        <taxon>Epsilonproteobacteria</taxon>
        <taxon>Campylobacterales</taxon>
        <taxon>Helicobacteraceae</taxon>
        <taxon>Helicobacter</taxon>
    </lineage>
</organism>
<dbReference type="PANTHER" id="PTHR43166:SF4">
    <property type="entry name" value="PHOSPHONATES IMPORT ATP-BINDING PROTEIN PHNC"/>
    <property type="match status" value="1"/>
</dbReference>
<evidence type="ECO:0000313" key="7">
    <source>
        <dbReference type="Proteomes" id="UP000012527"/>
    </source>
</evidence>
<sequence>MMTMIWTRQHILETKKIKVLKYKYANFYCIAFRGMDLIHHHETGEVLLETRNLYKSFNNKTQGKIQILKGINFSLRESEVVSIIGPSGCGKSTFLRCLNGLESIDSGEIIFDGKAIQANSNWRVLRQQIGMVFQSYELFPHLNVLDNVLLAPCKILKKTKESATEDALKWLKRVGLEEKIHHYPRDLSGGQKQRVAIVRSLCMNPKVMLFDEVTASLDPEMIKEVLEVIKSLAIDGMSMVIVTHQMRFAEAISHRVMFFDGGVVAEEGQAQEFFKAPKTKRAKQFLTIFDFE</sequence>
<gene>
    <name evidence="6" type="ORF">C826_01136</name>
</gene>
<dbReference type="PIRSF" id="PIRSF039085">
    <property type="entry name" value="ABC_ATPase_HisP"/>
    <property type="match status" value="1"/>
</dbReference>
<reference evidence="6 7" key="1">
    <citation type="submission" date="2013-02" db="EMBL/GenBank/DDBJ databases">
        <title>The Genome Sequence of Helicobacter bilis WiWa.</title>
        <authorList>
            <consortium name="The Broad Institute Genome Sequencing Platform"/>
            <person name="Ward D."/>
            <person name="Overstreet A.-M.C."/>
            <person name="Ramer-Tait A.E."/>
            <person name="Phillips G.J."/>
            <person name="Wannemuehler M.J."/>
            <person name="Walker B."/>
            <person name="Young S.K."/>
            <person name="Zeng Q."/>
            <person name="Gargeya S."/>
            <person name="Fitzgerald M."/>
            <person name="Haas B."/>
            <person name="Abouelleil A."/>
            <person name="Alvarado L."/>
            <person name="Arachchi H.M."/>
            <person name="Berlin A.M."/>
            <person name="Chapman S.B."/>
            <person name="Dewar J."/>
            <person name="Goldberg J."/>
            <person name="Griggs A."/>
            <person name="Gujja S."/>
            <person name="Hansen M."/>
            <person name="Howarth C."/>
            <person name="Imamovic A."/>
            <person name="Larimer J."/>
            <person name="McCowan C."/>
            <person name="Murphy C."/>
            <person name="Neiman D."/>
            <person name="Pearson M."/>
            <person name="Priest M."/>
            <person name="Roberts A."/>
            <person name="Saif S."/>
            <person name="Shea T."/>
            <person name="Sisk P."/>
            <person name="Sykes S."/>
            <person name="Wortman J."/>
            <person name="Nusbaum C."/>
            <person name="Birren B."/>
        </authorList>
    </citation>
    <scope>NUCLEOTIDE SEQUENCE [LARGE SCALE GENOMIC DNA]</scope>
    <source>
        <strain evidence="6 7">WiWa</strain>
    </source>
</reference>
<comment type="caution">
    <text evidence="6">The sequence shown here is derived from an EMBL/GenBank/DDBJ whole genome shotgun (WGS) entry which is preliminary data.</text>
</comment>
<evidence type="ECO:0000256" key="3">
    <source>
        <dbReference type="ARBA" id="ARBA00022741"/>
    </source>
</evidence>
<dbReference type="PROSITE" id="PS00211">
    <property type="entry name" value="ABC_TRANSPORTER_1"/>
    <property type="match status" value="1"/>
</dbReference>
<dbReference type="PATRIC" id="fig|1235804.3.peg.1247"/>